<dbReference type="InterPro" id="IPR051609">
    <property type="entry name" value="NmrA/Isoflavone_reductase-like"/>
</dbReference>
<evidence type="ECO:0000256" key="2">
    <source>
        <dbReference type="ARBA" id="ARBA00023002"/>
    </source>
</evidence>
<accession>A0AAV0BBU9</accession>
<dbReference type="SUPFAM" id="SSF51735">
    <property type="entry name" value="NAD(P)-binding Rossmann-fold domains"/>
    <property type="match status" value="1"/>
</dbReference>
<keyword evidence="2" id="KW-0560">Oxidoreductase</keyword>
<evidence type="ECO:0000256" key="1">
    <source>
        <dbReference type="ARBA" id="ARBA00022857"/>
    </source>
</evidence>
<dbReference type="InterPro" id="IPR008030">
    <property type="entry name" value="NmrA-like"/>
</dbReference>
<comment type="caution">
    <text evidence="5">The sequence shown here is derived from an EMBL/GenBank/DDBJ whole genome shotgun (WGS) entry which is preliminary data.</text>
</comment>
<organism evidence="5 6">
    <name type="scientific">Phakopsora pachyrhizi</name>
    <name type="common">Asian soybean rust disease fungus</name>
    <dbReference type="NCBI Taxonomy" id="170000"/>
    <lineage>
        <taxon>Eukaryota</taxon>
        <taxon>Fungi</taxon>
        <taxon>Dikarya</taxon>
        <taxon>Basidiomycota</taxon>
        <taxon>Pucciniomycotina</taxon>
        <taxon>Pucciniomycetes</taxon>
        <taxon>Pucciniales</taxon>
        <taxon>Phakopsoraceae</taxon>
        <taxon>Phakopsora</taxon>
    </lineage>
</organism>
<dbReference type="GO" id="GO:0016491">
    <property type="term" value="F:oxidoreductase activity"/>
    <property type="evidence" value="ECO:0007669"/>
    <property type="project" value="UniProtKB-KW"/>
</dbReference>
<dbReference type="Pfam" id="PF05368">
    <property type="entry name" value="NmrA"/>
    <property type="match status" value="1"/>
</dbReference>
<sequence>MSIAIAGATGNLGRYIAYSCLSKPFRDDFDKVKILTREISKPLIKDLEQAGGIIVPINYESPEVGKLLKEVLVDVLVVIDVQSGGPDAQRNMDILLKASVESESVKYYIPSQFGVDVRFIGEASVGPWEAKIKRDQAARESKKLKVLSIYSAIFLEDCFAPWRGFEVEKNTFKAVGSADVNLSLTSKVDVGLSVASLSSTLVKDKTNGYNFPDHLRISGTQTTINEAAKIFDSVSKNSDQKINVEILELGSVKAEAESHPFPLNLVKYIALFMGEGKLNFSENENKLVNPKAIWKWTTFEEYAKSVNGRPFCQDAPKDTRSPLEQVKQKLGN</sequence>
<feature type="region of interest" description="Disordered" evidence="3">
    <location>
        <begin position="310"/>
        <end position="332"/>
    </location>
</feature>
<keyword evidence="1" id="KW-0521">NADP</keyword>
<dbReference type="Proteomes" id="UP001153365">
    <property type="component" value="Unassembled WGS sequence"/>
</dbReference>
<gene>
    <name evidence="5" type="ORF">PPACK8108_LOCUS16993</name>
</gene>
<dbReference type="Gene3D" id="3.90.25.10">
    <property type="entry name" value="UDP-galactose 4-epimerase, domain 1"/>
    <property type="match status" value="1"/>
</dbReference>
<proteinExistence type="predicted"/>
<dbReference type="Gene3D" id="3.40.50.720">
    <property type="entry name" value="NAD(P)-binding Rossmann-like Domain"/>
    <property type="match status" value="1"/>
</dbReference>
<protein>
    <recommendedName>
        <fullName evidence="4">NmrA-like domain-containing protein</fullName>
    </recommendedName>
</protein>
<evidence type="ECO:0000259" key="4">
    <source>
        <dbReference type="Pfam" id="PF05368"/>
    </source>
</evidence>
<dbReference type="InterPro" id="IPR036291">
    <property type="entry name" value="NAD(P)-bd_dom_sf"/>
</dbReference>
<name>A0AAV0BBU9_PHAPC</name>
<dbReference type="AlphaFoldDB" id="A0AAV0BBU9"/>
<evidence type="ECO:0000256" key="3">
    <source>
        <dbReference type="SAM" id="MobiDB-lite"/>
    </source>
</evidence>
<evidence type="ECO:0000313" key="5">
    <source>
        <dbReference type="EMBL" id="CAH7683461.1"/>
    </source>
</evidence>
<evidence type="ECO:0000313" key="6">
    <source>
        <dbReference type="Proteomes" id="UP001153365"/>
    </source>
</evidence>
<keyword evidence="6" id="KW-1185">Reference proteome</keyword>
<reference evidence="5" key="1">
    <citation type="submission" date="2022-06" db="EMBL/GenBank/DDBJ databases">
        <authorList>
            <consortium name="SYNGENTA / RWTH Aachen University"/>
        </authorList>
    </citation>
    <scope>NUCLEOTIDE SEQUENCE</scope>
</reference>
<dbReference type="PANTHER" id="PTHR47706">
    <property type="entry name" value="NMRA-LIKE FAMILY PROTEIN"/>
    <property type="match status" value="1"/>
</dbReference>
<dbReference type="EMBL" id="CALTRL010004701">
    <property type="protein sequence ID" value="CAH7683461.1"/>
    <property type="molecule type" value="Genomic_DNA"/>
</dbReference>
<feature type="domain" description="NmrA-like" evidence="4">
    <location>
        <begin position="3"/>
        <end position="303"/>
    </location>
</feature>
<dbReference type="PANTHER" id="PTHR47706:SF9">
    <property type="entry name" value="NMRA-LIKE DOMAIN-CONTAINING PROTEIN-RELATED"/>
    <property type="match status" value="1"/>
</dbReference>